<accession>A0AAV4SWK1</accession>
<proteinExistence type="predicted"/>
<name>A0AAV4SWK1_CAEEX</name>
<evidence type="ECO:0000313" key="2">
    <source>
        <dbReference type="Proteomes" id="UP001054945"/>
    </source>
</evidence>
<protein>
    <submittedName>
        <fullName evidence="1">Uncharacterized protein</fullName>
    </submittedName>
</protein>
<comment type="caution">
    <text evidence="1">The sequence shown here is derived from an EMBL/GenBank/DDBJ whole genome shotgun (WGS) entry which is preliminary data.</text>
</comment>
<sequence length="160" mass="18387">MFTNAWAFTDVLHSEQPLVTGEKDPVNTQSRLDKARKDIIKKFAMGDLLKGGGVGLMRVEPKSLPRATQLTVVRHNKHLVDDYKVSPSQRTTNEAERYFKTVMNRKLPHLLCCTWLHLFTPKYLGKKTPLTRKVVWGRPEKTSSRSLRWGDLQEEGEVLD</sequence>
<dbReference type="Proteomes" id="UP001054945">
    <property type="component" value="Unassembled WGS sequence"/>
</dbReference>
<evidence type="ECO:0000313" key="1">
    <source>
        <dbReference type="EMBL" id="GIY38140.1"/>
    </source>
</evidence>
<gene>
    <name evidence="1" type="ORF">CEXT_746171</name>
</gene>
<keyword evidence="2" id="KW-1185">Reference proteome</keyword>
<dbReference type="AlphaFoldDB" id="A0AAV4SWK1"/>
<organism evidence="1 2">
    <name type="scientific">Caerostris extrusa</name>
    <name type="common">Bark spider</name>
    <name type="synonym">Caerostris bankana</name>
    <dbReference type="NCBI Taxonomy" id="172846"/>
    <lineage>
        <taxon>Eukaryota</taxon>
        <taxon>Metazoa</taxon>
        <taxon>Ecdysozoa</taxon>
        <taxon>Arthropoda</taxon>
        <taxon>Chelicerata</taxon>
        <taxon>Arachnida</taxon>
        <taxon>Araneae</taxon>
        <taxon>Araneomorphae</taxon>
        <taxon>Entelegynae</taxon>
        <taxon>Araneoidea</taxon>
        <taxon>Araneidae</taxon>
        <taxon>Caerostris</taxon>
    </lineage>
</organism>
<reference evidence="1 2" key="1">
    <citation type="submission" date="2021-06" db="EMBL/GenBank/DDBJ databases">
        <title>Caerostris extrusa draft genome.</title>
        <authorList>
            <person name="Kono N."/>
            <person name="Arakawa K."/>
        </authorList>
    </citation>
    <scope>NUCLEOTIDE SEQUENCE [LARGE SCALE GENOMIC DNA]</scope>
</reference>
<dbReference type="EMBL" id="BPLR01010264">
    <property type="protein sequence ID" value="GIY38140.1"/>
    <property type="molecule type" value="Genomic_DNA"/>
</dbReference>